<reference evidence="2" key="2">
    <citation type="submission" date="2020-06" db="EMBL/GenBank/DDBJ databases">
        <title>Helianthus annuus Genome sequencing and assembly Release 2.</title>
        <authorList>
            <person name="Gouzy J."/>
            <person name="Langlade N."/>
            <person name="Munos S."/>
        </authorList>
    </citation>
    <scope>NUCLEOTIDE SEQUENCE</scope>
    <source>
        <tissue evidence="2">Leaves</tissue>
    </source>
</reference>
<gene>
    <name evidence="2" type="ORF">HanXRQr2_Chr09g0397461</name>
</gene>
<organism evidence="2 3">
    <name type="scientific">Helianthus annuus</name>
    <name type="common">Common sunflower</name>
    <dbReference type="NCBI Taxonomy" id="4232"/>
    <lineage>
        <taxon>Eukaryota</taxon>
        <taxon>Viridiplantae</taxon>
        <taxon>Streptophyta</taxon>
        <taxon>Embryophyta</taxon>
        <taxon>Tracheophyta</taxon>
        <taxon>Spermatophyta</taxon>
        <taxon>Magnoliopsida</taxon>
        <taxon>eudicotyledons</taxon>
        <taxon>Gunneridae</taxon>
        <taxon>Pentapetalae</taxon>
        <taxon>asterids</taxon>
        <taxon>campanulids</taxon>
        <taxon>Asterales</taxon>
        <taxon>Asteraceae</taxon>
        <taxon>Asteroideae</taxon>
        <taxon>Heliantheae alliance</taxon>
        <taxon>Heliantheae</taxon>
        <taxon>Helianthus</taxon>
    </lineage>
</organism>
<evidence type="ECO:0000313" key="2">
    <source>
        <dbReference type="EMBL" id="KAF5791673.1"/>
    </source>
</evidence>
<evidence type="ECO:0000313" key="3">
    <source>
        <dbReference type="Proteomes" id="UP000215914"/>
    </source>
</evidence>
<reference evidence="2" key="1">
    <citation type="journal article" date="2017" name="Nature">
        <title>The sunflower genome provides insights into oil metabolism, flowering and Asterid evolution.</title>
        <authorList>
            <person name="Badouin H."/>
            <person name="Gouzy J."/>
            <person name="Grassa C.J."/>
            <person name="Murat F."/>
            <person name="Staton S.E."/>
            <person name="Cottret L."/>
            <person name="Lelandais-Briere C."/>
            <person name="Owens G.L."/>
            <person name="Carrere S."/>
            <person name="Mayjonade B."/>
            <person name="Legrand L."/>
            <person name="Gill N."/>
            <person name="Kane N.C."/>
            <person name="Bowers J.E."/>
            <person name="Hubner S."/>
            <person name="Bellec A."/>
            <person name="Berard A."/>
            <person name="Berges H."/>
            <person name="Blanchet N."/>
            <person name="Boniface M.C."/>
            <person name="Brunel D."/>
            <person name="Catrice O."/>
            <person name="Chaidir N."/>
            <person name="Claudel C."/>
            <person name="Donnadieu C."/>
            <person name="Faraut T."/>
            <person name="Fievet G."/>
            <person name="Helmstetter N."/>
            <person name="King M."/>
            <person name="Knapp S.J."/>
            <person name="Lai Z."/>
            <person name="Le Paslier M.C."/>
            <person name="Lippi Y."/>
            <person name="Lorenzon L."/>
            <person name="Mandel J.R."/>
            <person name="Marage G."/>
            <person name="Marchand G."/>
            <person name="Marquand E."/>
            <person name="Bret-Mestries E."/>
            <person name="Morien E."/>
            <person name="Nambeesan S."/>
            <person name="Nguyen T."/>
            <person name="Pegot-Espagnet P."/>
            <person name="Pouilly N."/>
            <person name="Raftis F."/>
            <person name="Sallet E."/>
            <person name="Schiex T."/>
            <person name="Thomas J."/>
            <person name="Vandecasteele C."/>
            <person name="Vares D."/>
            <person name="Vear F."/>
            <person name="Vautrin S."/>
            <person name="Crespi M."/>
            <person name="Mangin B."/>
            <person name="Burke J.M."/>
            <person name="Salse J."/>
            <person name="Munos S."/>
            <person name="Vincourt P."/>
            <person name="Rieseberg L.H."/>
            <person name="Langlade N.B."/>
        </authorList>
    </citation>
    <scope>NUCLEOTIDE SEQUENCE</scope>
    <source>
        <tissue evidence="2">Leaves</tissue>
    </source>
</reference>
<keyword evidence="1" id="KW-0472">Membrane</keyword>
<dbReference type="EMBL" id="MNCJ02000324">
    <property type="protein sequence ID" value="KAF5791673.1"/>
    <property type="molecule type" value="Genomic_DNA"/>
</dbReference>
<accession>A0A9K3I715</accession>
<dbReference type="AlphaFoldDB" id="A0A9K3I715"/>
<keyword evidence="1" id="KW-0812">Transmembrane</keyword>
<sequence>MSIETSCNISYAYHVIVFMHLLQISLYLLNGIGALRNIYKIPEDKTYLVH</sequence>
<dbReference type="Proteomes" id="UP000215914">
    <property type="component" value="Unassembled WGS sequence"/>
</dbReference>
<proteinExistence type="predicted"/>
<keyword evidence="1" id="KW-1133">Transmembrane helix</keyword>
<keyword evidence="3" id="KW-1185">Reference proteome</keyword>
<comment type="caution">
    <text evidence="2">The sequence shown here is derived from an EMBL/GenBank/DDBJ whole genome shotgun (WGS) entry which is preliminary data.</text>
</comment>
<dbReference type="Gramene" id="mRNA:HanXRQr2_Chr09g0397461">
    <property type="protein sequence ID" value="CDS:HanXRQr2_Chr09g0397461.1"/>
    <property type="gene ID" value="HanXRQr2_Chr09g0397461"/>
</dbReference>
<protein>
    <submittedName>
        <fullName evidence="2">Uncharacterized protein</fullName>
    </submittedName>
</protein>
<feature type="transmembrane region" description="Helical" evidence="1">
    <location>
        <begin position="12"/>
        <end position="35"/>
    </location>
</feature>
<evidence type="ECO:0000256" key="1">
    <source>
        <dbReference type="SAM" id="Phobius"/>
    </source>
</evidence>
<name>A0A9K3I715_HELAN</name>